<keyword evidence="2" id="KW-0472">Membrane</keyword>
<evidence type="ECO:0000313" key="5">
    <source>
        <dbReference type="Proteomes" id="UP000197007"/>
    </source>
</evidence>
<protein>
    <recommendedName>
        <fullName evidence="3">2TM domain-containing protein</fullName>
    </recommendedName>
</protein>
<dbReference type="InterPro" id="IPR025698">
    <property type="entry name" value="2TM_dom"/>
</dbReference>
<accession>A0A1Z4BN31</accession>
<dbReference type="RefSeq" id="WP_009412441.1">
    <property type="nucleotide sequence ID" value="NZ_CP022022.1"/>
</dbReference>
<sequence>MADTQLTPEQYELFKNIEKRLKQKRLLYIHFFVMVLGCIFFAVANKVLDYGVDYNWYIWASLLWLFLWLWHAMNVFVFNRFLGKEWQEKQREHLVAVQQKKLIKIEAAVEKEFAAQKEQAQRELAAEQTAQSSTSNSNPTV</sequence>
<evidence type="ECO:0000256" key="2">
    <source>
        <dbReference type="SAM" id="Phobius"/>
    </source>
</evidence>
<name>A0A1Z4BN31_9FLAO</name>
<organism evidence="4 5">
    <name type="scientific">Capnocytophaga endodontalis</name>
    <dbReference type="NCBI Taxonomy" id="2708117"/>
    <lineage>
        <taxon>Bacteria</taxon>
        <taxon>Pseudomonadati</taxon>
        <taxon>Bacteroidota</taxon>
        <taxon>Flavobacteriia</taxon>
        <taxon>Flavobacteriales</taxon>
        <taxon>Flavobacteriaceae</taxon>
        <taxon>Capnocytophaga</taxon>
    </lineage>
</organism>
<evidence type="ECO:0000313" key="4">
    <source>
        <dbReference type="EMBL" id="ASF42657.1"/>
    </source>
</evidence>
<keyword evidence="2" id="KW-0812">Transmembrane</keyword>
<evidence type="ECO:0000256" key="1">
    <source>
        <dbReference type="SAM" id="MobiDB-lite"/>
    </source>
</evidence>
<proteinExistence type="predicted"/>
<feature type="transmembrane region" description="Helical" evidence="2">
    <location>
        <begin position="56"/>
        <end position="82"/>
    </location>
</feature>
<keyword evidence="5" id="KW-1185">Reference proteome</keyword>
<feature type="region of interest" description="Disordered" evidence="1">
    <location>
        <begin position="122"/>
        <end position="141"/>
    </location>
</feature>
<dbReference type="Pfam" id="PF13239">
    <property type="entry name" value="2TM"/>
    <property type="match status" value="1"/>
</dbReference>
<gene>
    <name evidence="4" type="ORF">CBG49_05990</name>
</gene>
<feature type="domain" description="2TM" evidence="3">
    <location>
        <begin position="18"/>
        <end position="95"/>
    </location>
</feature>
<dbReference type="AlphaFoldDB" id="A0A1Z4BN31"/>
<feature type="compositionally biased region" description="Polar residues" evidence="1">
    <location>
        <begin position="128"/>
        <end position="141"/>
    </location>
</feature>
<dbReference type="Proteomes" id="UP000197007">
    <property type="component" value="Chromosome"/>
</dbReference>
<reference evidence="5" key="1">
    <citation type="submission" date="2017-06" db="EMBL/GenBank/DDBJ databases">
        <title>Complete genome sequence of Capnocytophaga sp. KCOM 1579 (=ChDC OS43) isolated from a human refractory periapical abscess lesion.</title>
        <authorList>
            <person name="Kook J.-K."/>
            <person name="Park S.-N."/>
            <person name="Lim Y.K."/>
            <person name="Roh H."/>
        </authorList>
    </citation>
    <scope>NUCLEOTIDE SEQUENCE [LARGE SCALE GENOMIC DNA]</scope>
    <source>
        <strain evidence="5">ChDC OS43</strain>
    </source>
</reference>
<dbReference type="EMBL" id="CP022022">
    <property type="protein sequence ID" value="ASF42657.1"/>
    <property type="molecule type" value="Genomic_DNA"/>
</dbReference>
<keyword evidence="2" id="KW-1133">Transmembrane helix</keyword>
<feature type="transmembrane region" description="Helical" evidence="2">
    <location>
        <begin position="26"/>
        <end position="44"/>
    </location>
</feature>
<evidence type="ECO:0000259" key="3">
    <source>
        <dbReference type="Pfam" id="PF13239"/>
    </source>
</evidence>
<dbReference type="KEGG" id="capn:CBG49_05990"/>